<name>A0A840F996_9SPHN</name>
<evidence type="ECO:0000313" key="5">
    <source>
        <dbReference type="EMBL" id="MBB4154259.1"/>
    </source>
</evidence>
<protein>
    <submittedName>
        <fullName evidence="5">Tetratricopeptide (TPR) repeat protein</fullName>
    </submittedName>
</protein>
<dbReference type="PANTHER" id="PTHR45586:SF1">
    <property type="entry name" value="LIPOPOLYSACCHARIDE ASSEMBLY PROTEIN B"/>
    <property type="match status" value="1"/>
</dbReference>
<dbReference type="Pfam" id="PF13428">
    <property type="entry name" value="TPR_14"/>
    <property type="match status" value="1"/>
</dbReference>
<dbReference type="InterPro" id="IPR019734">
    <property type="entry name" value="TPR_rpt"/>
</dbReference>
<evidence type="ECO:0000313" key="6">
    <source>
        <dbReference type="Proteomes" id="UP000529795"/>
    </source>
</evidence>
<dbReference type="EMBL" id="JACIEV010000005">
    <property type="protein sequence ID" value="MBB4154259.1"/>
    <property type="molecule type" value="Genomic_DNA"/>
</dbReference>
<dbReference type="Pfam" id="PF13432">
    <property type="entry name" value="TPR_16"/>
    <property type="match status" value="1"/>
</dbReference>
<feature type="repeat" description="TPR" evidence="3">
    <location>
        <begin position="457"/>
        <end position="490"/>
    </location>
</feature>
<dbReference type="RefSeq" id="WP_343051021.1">
    <property type="nucleotide sequence ID" value="NZ_JACIEV010000005.1"/>
</dbReference>
<sequence>MEARTIPTCKHLFGGAAALLVVLPLPALADTPNVAAYLKARAADADGRSEVAVAGYARALSSAPGDAKLAVRAFREALAAGDMTLASRAAAILRTQGEVPADVALLAIGEAAQANDPGAAERGVAALDRTPLGILSPAVRGWIASAKGVDPMPVLGRAAVRPDPLAQRFANETRALLLIARGDTAQGLAAVAAARSAGAPADLSVAAAQLLFGRGQEAEARALLDGDDPVVVAMRRGYPAKPTLAFGVSRLFGRVAADLAGGDSPSAIAIALSRSALVADPTDGRARLLLADALARDGGTDRALATLAKLDRDDPFAAAAQANRVAILAAAGRSDEALAAAKALATREGAVAADWQRYGEQLTLAGQYAEAARWYRRVLDADAAREPWTAWMQYGGALDQAGRWAEAKPALERAVKLAPDEPLALNYLGYARAERGDDVRNATRLLERAAALAPDNASIADSLGWVYFLGGNIAKALPLVERAAAAEPDNAEIAEHLGDIYWSVGRRYEARYAWRAAAVVAEPDEATRLAGKVASGLPTQR</sequence>
<keyword evidence="4" id="KW-0732">Signal</keyword>
<accession>A0A840F996</accession>
<evidence type="ECO:0000256" key="4">
    <source>
        <dbReference type="SAM" id="SignalP"/>
    </source>
</evidence>
<evidence type="ECO:0000256" key="2">
    <source>
        <dbReference type="ARBA" id="ARBA00022803"/>
    </source>
</evidence>
<dbReference type="AlphaFoldDB" id="A0A840F996"/>
<evidence type="ECO:0000256" key="1">
    <source>
        <dbReference type="ARBA" id="ARBA00022737"/>
    </source>
</evidence>
<gene>
    <name evidence="5" type="ORF">GGQ80_002169</name>
</gene>
<reference evidence="5 6" key="1">
    <citation type="submission" date="2020-08" db="EMBL/GenBank/DDBJ databases">
        <title>Genomic Encyclopedia of Type Strains, Phase IV (KMG-IV): sequencing the most valuable type-strain genomes for metagenomic binning, comparative biology and taxonomic classification.</title>
        <authorList>
            <person name="Goeker M."/>
        </authorList>
    </citation>
    <scope>NUCLEOTIDE SEQUENCE [LARGE SCALE GENOMIC DNA]</scope>
    <source>
        <strain evidence="5 6">YC6723</strain>
    </source>
</reference>
<feature type="repeat" description="TPR" evidence="3">
    <location>
        <begin position="388"/>
        <end position="421"/>
    </location>
</feature>
<keyword evidence="2 3" id="KW-0802">TPR repeat</keyword>
<dbReference type="PROSITE" id="PS50005">
    <property type="entry name" value="TPR"/>
    <property type="match status" value="2"/>
</dbReference>
<comment type="caution">
    <text evidence="5">The sequence shown here is derived from an EMBL/GenBank/DDBJ whole genome shotgun (WGS) entry which is preliminary data.</text>
</comment>
<dbReference type="SMART" id="SM00028">
    <property type="entry name" value="TPR"/>
    <property type="match status" value="4"/>
</dbReference>
<dbReference type="Proteomes" id="UP000529795">
    <property type="component" value="Unassembled WGS sequence"/>
</dbReference>
<organism evidence="5 6">
    <name type="scientific">Sphingomonas jinjuensis</name>
    <dbReference type="NCBI Taxonomy" id="535907"/>
    <lineage>
        <taxon>Bacteria</taxon>
        <taxon>Pseudomonadati</taxon>
        <taxon>Pseudomonadota</taxon>
        <taxon>Alphaproteobacteria</taxon>
        <taxon>Sphingomonadales</taxon>
        <taxon>Sphingomonadaceae</taxon>
        <taxon>Sphingomonas</taxon>
    </lineage>
</organism>
<dbReference type="SUPFAM" id="SSF48452">
    <property type="entry name" value="TPR-like"/>
    <property type="match status" value="2"/>
</dbReference>
<proteinExistence type="predicted"/>
<keyword evidence="1" id="KW-0677">Repeat</keyword>
<feature type="signal peptide" evidence="4">
    <location>
        <begin position="1"/>
        <end position="29"/>
    </location>
</feature>
<keyword evidence="6" id="KW-1185">Reference proteome</keyword>
<dbReference type="InterPro" id="IPR051012">
    <property type="entry name" value="CellSynth/LPSAsmb/PSIAsmb"/>
</dbReference>
<evidence type="ECO:0000256" key="3">
    <source>
        <dbReference type="PROSITE-ProRule" id="PRU00339"/>
    </source>
</evidence>
<dbReference type="PANTHER" id="PTHR45586">
    <property type="entry name" value="TPR REPEAT-CONTAINING PROTEIN PA4667"/>
    <property type="match status" value="1"/>
</dbReference>
<dbReference type="Gene3D" id="1.25.40.10">
    <property type="entry name" value="Tetratricopeptide repeat domain"/>
    <property type="match status" value="1"/>
</dbReference>
<feature type="chain" id="PRO_5032683124" evidence="4">
    <location>
        <begin position="30"/>
        <end position="541"/>
    </location>
</feature>
<dbReference type="InterPro" id="IPR011990">
    <property type="entry name" value="TPR-like_helical_dom_sf"/>
</dbReference>